<dbReference type="AlphaFoldDB" id="W4FW77"/>
<accession>W4FW77</accession>
<gene>
    <name evidence="1" type="ORF">H257_13159</name>
</gene>
<dbReference type="GeneID" id="20815155"/>
<proteinExistence type="predicted"/>
<reference evidence="1" key="1">
    <citation type="submission" date="2013-12" db="EMBL/GenBank/DDBJ databases">
        <title>The Genome Sequence of Aphanomyces astaci APO3.</title>
        <authorList>
            <consortium name="The Broad Institute Genomics Platform"/>
            <person name="Russ C."/>
            <person name="Tyler B."/>
            <person name="van West P."/>
            <person name="Dieguez-Uribeondo J."/>
            <person name="Young S.K."/>
            <person name="Zeng Q."/>
            <person name="Gargeya S."/>
            <person name="Fitzgerald M."/>
            <person name="Abouelleil A."/>
            <person name="Alvarado L."/>
            <person name="Chapman S.B."/>
            <person name="Gainer-Dewar J."/>
            <person name="Goldberg J."/>
            <person name="Griggs A."/>
            <person name="Gujja S."/>
            <person name="Hansen M."/>
            <person name="Howarth C."/>
            <person name="Imamovic A."/>
            <person name="Ireland A."/>
            <person name="Larimer J."/>
            <person name="McCowan C."/>
            <person name="Murphy C."/>
            <person name="Pearson M."/>
            <person name="Poon T.W."/>
            <person name="Priest M."/>
            <person name="Roberts A."/>
            <person name="Saif S."/>
            <person name="Shea T."/>
            <person name="Sykes S."/>
            <person name="Wortman J."/>
            <person name="Nusbaum C."/>
            <person name="Birren B."/>
        </authorList>
    </citation>
    <scope>NUCLEOTIDE SEQUENCE [LARGE SCALE GENOMIC DNA]</scope>
    <source>
        <strain evidence="1">APO3</strain>
    </source>
</reference>
<protein>
    <submittedName>
        <fullName evidence="1">Uncharacterized protein</fullName>
    </submittedName>
</protein>
<evidence type="ECO:0000313" key="1">
    <source>
        <dbReference type="EMBL" id="ETV71732.1"/>
    </source>
</evidence>
<dbReference type="RefSeq" id="XP_009838920.1">
    <property type="nucleotide sequence ID" value="XM_009840618.1"/>
</dbReference>
<dbReference type="VEuPathDB" id="FungiDB:H257_13159"/>
<dbReference type="EMBL" id="KI913158">
    <property type="protein sequence ID" value="ETV71732.1"/>
    <property type="molecule type" value="Genomic_DNA"/>
</dbReference>
<name>W4FW77_APHAT</name>
<sequence length="110" mass="11923">MRPIACLRRSEADPAVVGGVCLAPVEVAWLAALARVVRQSVESDDGLECLGELVDVSCLRQFCSQDTVRFVVMPSNLALAASNTTRIVSERLHCLAQAAMQRQDRVVQAL</sequence>
<organism evidence="1">
    <name type="scientific">Aphanomyces astaci</name>
    <name type="common">Crayfish plague agent</name>
    <dbReference type="NCBI Taxonomy" id="112090"/>
    <lineage>
        <taxon>Eukaryota</taxon>
        <taxon>Sar</taxon>
        <taxon>Stramenopiles</taxon>
        <taxon>Oomycota</taxon>
        <taxon>Saprolegniomycetes</taxon>
        <taxon>Saprolegniales</taxon>
        <taxon>Verrucalvaceae</taxon>
        <taxon>Aphanomyces</taxon>
    </lineage>
</organism>